<evidence type="ECO:0000256" key="1">
    <source>
        <dbReference type="SAM" id="MobiDB-lite"/>
    </source>
</evidence>
<comment type="caution">
    <text evidence="2">The sequence shown here is derived from an EMBL/GenBank/DDBJ whole genome shotgun (WGS) entry which is preliminary data.</text>
</comment>
<feature type="region of interest" description="Disordered" evidence="1">
    <location>
        <begin position="1"/>
        <end position="107"/>
    </location>
</feature>
<keyword evidence="3" id="KW-1185">Reference proteome</keyword>
<sequence>MFTWCGRGGQPPAAGSNPYSRPRRALVLAPPRPGGSVQASTSPTEAQAGIEQCPGQASGRGGQGTLAPLLRRVNQCSGPPSAERGPVPPFMRAPAAQAERDRAEGRRAPAVCPIGQCSVPLGVHGRRSPNAVRRGAAGYGRLPAVCRSTEPGPRPCPAPSSVPGPQPDRREQLQDMLGFP</sequence>
<protein>
    <submittedName>
        <fullName evidence="2">Uncharacterized protein</fullName>
    </submittedName>
</protein>
<dbReference type="EMBL" id="JANPWB010000014">
    <property type="protein sequence ID" value="KAJ1096390.1"/>
    <property type="molecule type" value="Genomic_DNA"/>
</dbReference>
<organism evidence="2 3">
    <name type="scientific">Pleurodeles waltl</name>
    <name type="common">Iberian ribbed newt</name>
    <dbReference type="NCBI Taxonomy" id="8319"/>
    <lineage>
        <taxon>Eukaryota</taxon>
        <taxon>Metazoa</taxon>
        <taxon>Chordata</taxon>
        <taxon>Craniata</taxon>
        <taxon>Vertebrata</taxon>
        <taxon>Euteleostomi</taxon>
        <taxon>Amphibia</taxon>
        <taxon>Batrachia</taxon>
        <taxon>Caudata</taxon>
        <taxon>Salamandroidea</taxon>
        <taxon>Salamandridae</taxon>
        <taxon>Pleurodelinae</taxon>
        <taxon>Pleurodeles</taxon>
    </lineage>
</organism>
<dbReference type="AlphaFoldDB" id="A0AAV7LXX2"/>
<feature type="region of interest" description="Disordered" evidence="1">
    <location>
        <begin position="146"/>
        <end position="180"/>
    </location>
</feature>
<dbReference type="Proteomes" id="UP001066276">
    <property type="component" value="Chromosome 10"/>
</dbReference>
<evidence type="ECO:0000313" key="3">
    <source>
        <dbReference type="Proteomes" id="UP001066276"/>
    </source>
</evidence>
<accession>A0AAV7LXX2</accession>
<name>A0AAV7LXX2_PLEWA</name>
<feature type="compositionally biased region" description="Basic and acidic residues" evidence="1">
    <location>
        <begin position="98"/>
        <end position="107"/>
    </location>
</feature>
<feature type="compositionally biased region" description="Pro residues" evidence="1">
    <location>
        <begin position="152"/>
        <end position="166"/>
    </location>
</feature>
<reference evidence="2" key="1">
    <citation type="journal article" date="2022" name="bioRxiv">
        <title>Sequencing and chromosome-scale assembly of the giantPleurodeles waltlgenome.</title>
        <authorList>
            <person name="Brown T."/>
            <person name="Elewa A."/>
            <person name="Iarovenko S."/>
            <person name="Subramanian E."/>
            <person name="Araus A.J."/>
            <person name="Petzold A."/>
            <person name="Susuki M."/>
            <person name="Suzuki K.-i.T."/>
            <person name="Hayashi T."/>
            <person name="Toyoda A."/>
            <person name="Oliveira C."/>
            <person name="Osipova E."/>
            <person name="Leigh N.D."/>
            <person name="Simon A."/>
            <person name="Yun M.H."/>
        </authorList>
    </citation>
    <scope>NUCLEOTIDE SEQUENCE</scope>
    <source>
        <strain evidence="2">20211129_DDA</strain>
        <tissue evidence="2">Liver</tissue>
    </source>
</reference>
<evidence type="ECO:0000313" key="2">
    <source>
        <dbReference type="EMBL" id="KAJ1096390.1"/>
    </source>
</evidence>
<gene>
    <name evidence="2" type="ORF">NDU88_001532</name>
</gene>
<proteinExistence type="predicted"/>